<dbReference type="PRINTS" id="PR00080">
    <property type="entry name" value="SDRFAMILY"/>
</dbReference>
<organism evidence="2 3">
    <name type="scientific">Arthrobacter bambusae</name>
    <dbReference type="NCBI Taxonomy" id="1338426"/>
    <lineage>
        <taxon>Bacteria</taxon>
        <taxon>Bacillati</taxon>
        <taxon>Actinomycetota</taxon>
        <taxon>Actinomycetes</taxon>
        <taxon>Micrococcales</taxon>
        <taxon>Micrococcaceae</taxon>
        <taxon>Arthrobacter</taxon>
    </lineage>
</organism>
<dbReference type="PANTHER" id="PTHR45458">
    <property type="entry name" value="SHORT-CHAIN DEHYDROGENASE/REDUCTASE SDR"/>
    <property type="match status" value="1"/>
</dbReference>
<dbReference type="PANTHER" id="PTHR45458:SF1">
    <property type="entry name" value="SHORT CHAIN DEHYDROGENASE"/>
    <property type="match status" value="1"/>
</dbReference>
<evidence type="ECO:0000256" key="1">
    <source>
        <dbReference type="RuleBase" id="RU000363"/>
    </source>
</evidence>
<dbReference type="SUPFAM" id="SSF51735">
    <property type="entry name" value="NAD(P)-binding Rossmann-fold domains"/>
    <property type="match status" value="1"/>
</dbReference>
<comment type="similarity">
    <text evidence="1">Belongs to the short-chain dehydrogenases/reductases (SDR) family.</text>
</comment>
<evidence type="ECO:0000313" key="3">
    <source>
        <dbReference type="Proteomes" id="UP001549307"/>
    </source>
</evidence>
<dbReference type="Pfam" id="PF00106">
    <property type="entry name" value="adh_short"/>
    <property type="match status" value="1"/>
</dbReference>
<evidence type="ECO:0000313" key="2">
    <source>
        <dbReference type="EMBL" id="MET4541190.1"/>
    </source>
</evidence>
<sequence>MTPRRRLAVITGASRGLGKSLVEEFSDAGWAVVAVTRAPTTWADRQQVTAVTHDVRQEPSEELLSAIGGRSVDVLINNAARGAQHAKLGDIAAEGVLNAVDVNVAGPLRLVQAVLPLLLTAPDPVVINIASRLGSLSAQARGDYSELSTSYAYKISKAAQNMLTISLAHDLAGTVRCWAVHPGKLATEMGQADAFKDPQVAARELRELVDSGDRTSPRFVSLGAADLAW</sequence>
<dbReference type="Proteomes" id="UP001549307">
    <property type="component" value="Unassembled WGS sequence"/>
</dbReference>
<dbReference type="InterPro" id="IPR002347">
    <property type="entry name" value="SDR_fam"/>
</dbReference>
<dbReference type="InterPro" id="IPR036291">
    <property type="entry name" value="NAD(P)-bd_dom_sf"/>
</dbReference>
<dbReference type="PRINTS" id="PR00081">
    <property type="entry name" value="GDHRDH"/>
</dbReference>
<name>A0ABV2P8T6_9MICC</name>
<dbReference type="InterPro" id="IPR052184">
    <property type="entry name" value="SDR_enzymes"/>
</dbReference>
<proteinExistence type="inferred from homology"/>
<reference evidence="2 3" key="1">
    <citation type="submission" date="2024-06" db="EMBL/GenBank/DDBJ databases">
        <title>Sorghum-associated microbial communities from plants grown in Nebraska, USA.</title>
        <authorList>
            <person name="Schachtman D."/>
        </authorList>
    </citation>
    <scope>NUCLEOTIDE SEQUENCE [LARGE SCALE GENOMIC DNA]</scope>
    <source>
        <strain evidence="2 3">3552</strain>
    </source>
</reference>
<dbReference type="Gene3D" id="3.40.50.720">
    <property type="entry name" value="NAD(P)-binding Rossmann-like Domain"/>
    <property type="match status" value="1"/>
</dbReference>
<keyword evidence="3" id="KW-1185">Reference proteome</keyword>
<dbReference type="GeneID" id="92753913"/>
<dbReference type="RefSeq" id="WP_354230787.1">
    <property type="nucleotide sequence ID" value="NZ_JBEPSN010000008.1"/>
</dbReference>
<accession>A0ABV2P8T6</accession>
<gene>
    <name evidence="2" type="ORF">ABIE37_002985</name>
</gene>
<dbReference type="EMBL" id="JBEPSN010000008">
    <property type="protein sequence ID" value="MET4541190.1"/>
    <property type="molecule type" value="Genomic_DNA"/>
</dbReference>
<protein>
    <submittedName>
        <fullName evidence="2">NAD(P)-dependent dehydrogenase (Short-subunit alcohol dehydrogenase family)</fullName>
    </submittedName>
</protein>
<comment type="caution">
    <text evidence="2">The sequence shown here is derived from an EMBL/GenBank/DDBJ whole genome shotgun (WGS) entry which is preliminary data.</text>
</comment>